<dbReference type="HAMAP" id="MF_00008">
    <property type="entry name" value="Thymidy_synth_bact"/>
    <property type="match status" value="1"/>
</dbReference>
<evidence type="ECO:0000256" key="5">
    <source>
        <dbReference type="HAMAP-Rule" id="MF_00008"/>
    </source>
</evidence>
<organism evidence="8 9">
    <name type="scientific">Candidatus Nomurabacteria bacterium CG2_30_43_9</name>
    <dbReference type="NCBI Taxonomy" id="1805283"/>
    <lineage>
        <taxon>Bacteria</taxon>
        <taxon>Candidatus Nomuraibacteriota</taxon>
    </lineage>
</organism>
<name>A0A1J5G986_9BACT</name>
<gene>
    <name evidence="5" type="primary">thyA</name>
    <name evidence="8" type="ORF">AUK15_02385</name>
</gene>
<feature type="active site" evidence="6">
    <location>
        <position position="173"/>
    </location>
</feature>
<comment type="caution">
    <text evidence="8">The sequence shown here is derived from an EMBL/GenBank/DDBJ whole genome shotgun (WGS) entry which is preliminary data.</text>
</comment>
<feature type="binding site" description="in other chain" evidence="5">
    <location>
        <begin position="240"/>
        <end position="242"/>
    </location>
    <ligand>
        <name>dUMP</name>
        <dbReference type="ChEBI" id="CHEBI:246422"/>
        <note>ligand shared between dimeric partners</note>
    </ligand>
</feature>
<dbReference type="GO" id="GO:0004799">
    <property type="term" value="F:thymidylate synthase activity"/>
    <property type="evidence" value="ECO:0007669"/>
    <property type="project" value="UniProtKB-UniRule"/>
</dbReference>
<comment type="catalytic activity">
    <reaction evidence="5">
        <text>dUMP + (6R)-5,10-methylene-5,6,7,8-tetrahydrofolate = 7,8-dihydrofolate + dTMP</text>
        <dbReference type="Rhea" id="RHEA:12104"/>
        <dbReference type="ChEBI" id="CHEBI:15636"/>
        <dbReference type="ChEBI" id="CHEBI:57451"/>
        <dbReference type="ChEBI" id="CHEBI:63528"/>
        <dbReference type="ChEBI" id="CHEBI:246422"/>
        <dbReference type="EC" id="2.1.1.45"/>
    </reaction>
</comment>
<dbReference type="GO" id="GO:0032259">
    <property type="term" value="P:methylation"/>
    <property type="evidence" value="ECO:0007669"/>
    <property type="project" value="UniProtKB-KW"/>
</dbReference>
<evidence type="ECO:0000256" key="4">
    <source>
        <dbReference type="ARBA" id="ARBA00022727"/>
    </source>
</evidence>
<protein>
    <recommendedName>
        <fullName evidence="1 5">Thymidylate synthase</fullName>
        <shortName evidence="5">TS</shortName>
        <shortName evidence="5">TSase</shortName>
        <ecNumber evidence="1 5">2.1.1.45</ecNumber>
    </recommendedName>
</protein>
<dbReference type="Gene3D" id="3.30.572.10">
    <property type="entry name" value="Thymidylate synthase/dCMP hydroxymethylase domain"/>
    <property type="match status" value="1"/>
</dbReference>
<dbReference type="GO" id="GO:0005829">
    <property type="term" value="C:cytosol"/>
    <property type="evidence" value="ECO:0007669"/>
    <property type="project" value="TreeGrafter"/>
</dbReference>
<dbReference type="GO" id="GO:0006235">
    <property type="term" value="P:dTTP biosynthetic process"/>
    <property type="evidence" value="ECO:0007669"/>
    <property type="project" value="UniProtKB-UniRule"/>
</dbReference>
<dbReference type="PANTHER" id="PTHR11548">
    <property type="entry name" value="THYMIDYLATE SYNTHASE 1"/>
    <property type="match status" value="1"/>
</dbReference>
<evidence type="ECO:0000256" key="3">
    <source>
        <dbReference type="ARBA" id="ARBA00022679"/>
    </source>
</evidence>
<feature type="binding site" description="in other chain" evidence="5">
    <location>
        <begin position="199"/>
        <end position="202"/>
    </location>
    <ligand>
        <name>dUMP</name>
        <dbReference type="ChEBI" id="CHEBI:246422"/>
        <note>ligand shared between dimeric partners</note>
    </ligand>
</feature>
<dbReference type="CDD" id="cd00351">
    <property type="entry name" value="TS_Pyrimidine_HMase"/>
    <property type="match status" value="1"/>
</dbReference>
<feature type="binding site" evidence="5">
    <location>
        <position position="202"/>
    </location>
    <ligand>
        <name>(6R)-5,10-methylene-5,6,7,8-tetrahydrofolate</name>
        <dbReference type="ChEBI" id="CHEBI:15636"/>
    </ligand>
</feature>
<dbReference type="PROSITE" id="PS00091">
    <property type="entry name" value="THYMIDYLATE_SYNTHASE"/>
    <property type="match status" value="1"/>
</dbReference>
<dbReference type="Pfam" id="PF00303">
    <property type="entry name" value="Thymidylat_synt"/>
    <property type="match status" value="1"/>
</dbReference>
<evidence type="ECO:0000256" key="1">
    <source>
        <dbReference type="ARBA" id="ARBA00011947"/>
    </source>
</evidence>
<comment type="function">
    <text evidence="5">Catalyzes the reductive methylation of 2'-deoxyuridine-5'-monophosphate (dUMP) to 2'-deoxythymidine-5'-monophosphate (dTMP) while utilizing 5,10-methylenetetrahydrofolate (mTHF) as the methyl donor and reductant in the reaction, yielding dihydrofolate (DHF) as a by-product. This enzymatic reaction provides an intracellular de novo source of dTMP, an essential precursor for DNA biosynthesis.</text>
</comment>
<keyword evidence="3 5" id="KW-0808">Transferase</keyword>
<dbReference type="PANTHER" id="PTHR11548:SF1">
    <property type="entry name" value="THYMIDYLATE SYNTHASE 1"/>
    <property type="match status" value="1"/>
</dbReference>
<sequence>MRSYLSLMSNIIERGTDRKTRNGMTRAFFAQQLRFDLRNSFPAMTTKKLAFNSMKGELIAFIEGASNVKRFQELGCNVWDDNAESGYWKPKAKCEGDLGRIYGVQWREWITPVWINGRPFADHTGWDEGHWDVRVIDQLADVIDRLKRDPFDRRLIVTAWNPGELEQMALPPCHMSFQLFVEADGSGNPEYLSLHMNQRSCDMFLGVPFNIASYALLLEMIACVVGLKAHECVITLNDAHIYHEHFDAVREQLSRQPLQLPTLKLIPRRSLFDFTVDDIELVNYQHLPAIKAKMLV</sequence>
<evidence type="ECO:0000313" key="8">
    <source>
        <dbReference type="EMBL" id="OIP65183.1"/>
    </source>
</evidence>
<dbReference type="InterPro" id="IPR000398">
    <property type="entry name" value="Thymidylate_synthase"/>
</dbReference>
<comment type="pathway">
    <text evidence="5">Pyrimidine metabolism; dTTP biosynthesis.</text>
</comment>
<proteinExistence type="inferred from homology"/>
<dbReference type="InterPro" id="IPR045097">
    <property type="entry name" value="Thymidate_synth/dCMP_Mease"/>
</dbReference>
<feature type="binding site" evidence="5">
    <location>
        <begin position="153"/>
        <end position="154"/>
    </location>
    <ligand>
        <name>dUMP</name>
        <dbReference type="ChEBI" id="CHEBI:246422"/>
        <note>ligand shared between dimeric partners</note>
    </ligand>
</feature>
<comment type="caution">
    <text evidence="5">Lacks conserved residue(s) required for the propagation of feature annotation.</text>
</comment>
<dbReference type="GO" id="GO:0006231">
    <property type="term" value="P:dTMP biosynthetic process"/>
    <property type="evidence" value="ECO:0007669"/>
    <property type="project" value="UniProtKB-UniRule"/>
</dbReference>
<keyword evidence="2 5" id="KW-0489">Methyltransferase</keyword>
<dbReference type="InterPro" id="IPR023451">
    <property type="entry name" value="Thymidate_synth/dCMP_Mease_dom"/>
</dbReference>
<dbReference type="EC" id="2.1.1.45" evidence="1 5"/>
<dbReference type="PRINTS" id="PR00108">
    <property type="entry name" value="THYMDSNTHASE"/>
</dbReference>
<comment type="similarity">
    <text evidence="5">Belongs to the thymidylate synthase family. Bacterial-type ThyA subfamily.</text>
</comment>
<evidence type="ECO:0000259" key="7">
    <source>
        <dbReference type="Pfam" id="PF00303"/>
    </source>
</evidence>
<keyword evidence="5" id="KW-0963">Cytoplasm</keyword>
<comment type="subunit">
    <text evidence="5">Homodimer.</text>
</comment>
<accession>A0A1J5G986</accession>
<reference evidence="8 9" key="1">
    <citation type="journal article" date="2016" name="Environ. Microbiol.">
        <title>Genomic resolution of a cold subsurface aquifer community provides metabolic insights for novel microbes adapted to high CO concentrations.</title>
        <authorList>
            <person name="Probst A.J."/>
            <person name="Castelle C.J."/>
            <person name="Singh A."/>
            <person name="Brown C.T."/>
            <person name="Anantharaman K."/>
            <person name="Sharon I."/>
            <person name="Hug L.A."/>
            <person name="Burstein D."/>
            <person name="Emerson J.B."/>
            <person name="Thomas B.C."/>
            <person name="Banfield J.F."/>
        </authorList>
    </citation>
    <scope>NUCLEOTIDE SEQUENCE [LARGE SCALE GENOMIC DNA]</scope>
    <source>
        <strain evidence="8">CG2_30_43_9</strain>
    </source>
</reference>
<dbReference type="AlphaFoldDB" id="A0A1J5G986"/>
<feature type="binding site" description="in other chain" evidence="5">
    <location>
        <position position="210"/>
    </location>
    <ligand>
        <name>dUMP</name>
        <dbReference type="ChEBI" id="CHEBI:246422"/>
        <note>ligand shared between dimeric partners</note>
    </ligand>
</feature>
<dbReference type="InterPro" id="IPR020940">
    <property type="entry name" value="Thymidylate_synthase_AS"/>
</dbReference>
<comment type="subcellular location">
    <subcellularLocation>
        <location evidence="5">Cytoplasm</location>
    </subcellularLocation>
</comment>
<feature type="active site" description="Nucleophile" evidence="5">
    <location>
        <position position="173"/>
    </location>
</feature>
<dbReference type="Proteomes" id="UP000182059">
    <property type="component" value="Unassembled WGS sequence"/>
</dbReference>
<dbReference type="InterPro" id="IPR036926">
    <property type="entry name" value="Thymidate_synth/dCMP_Mease_sf"/>
</dbReference>
<dbReference type="NCBIfam" id="TIGR03284">
    <property type="entry name" value="thym_sym"/>
    <property type="match status" value="1"/>
</dbReference>
<dbReference type="UniPathway" id="UPA00575"/>
<evidence type="ECO:0000256" key="6">
    <source>
        <dbReference type="PROSITE-ProRule" id="PRU10016"/>
    </source>
</evidence>
<dbReference type="EMBL" id="MNYX01000055">
    <property type="protein sequence ID" value="OIP65183.1"/>
    <property type="molecule type" value="Genomic_DNA"/>
</dbReference>
<evidence type="ECO:0000256" key="2">
    <source>
        <dbReference type="ARBA" id="ARBA00022603"/>
    </source>
</evidence>
<keyword evidence="4 5" id="KW-0545">Nucleotide biosynthesis</keyword>
<feature type="domain" description="Thymidylate synthase/dCMP hydroxymethylase" evidence="7">
    <location>
        <begin position="3"/>
        <end position="296"/>
    </location>
</feature>
<evidence type="ECO:0000313" key="9">
    <source>
        <dbReference type="Proteomes" id="UP000182059"/>
    </source>
</evidence>
<dbReference type="SUPFAM" id="SSF55831">
    <property type="entry name" value="Thymidylate synthase/dCMP hydroxymethylase"/>
    <property type="match status" value="1"/>
</dbReference>